<dbReference type="InterPro" id="IPR027417">
    <property type="entry name" value="P-loop_NTPase"/>
</dbReference>
<dbReference type="CDD" id="cd00009">
    <property type="entry name" value="AAA"/>
    <property type="match status" value="1"/>
</dbReference>
<name>A0A9D1RIK7_9BACT</name>
<accession>A0A9D1RIK7</accession>
<evidence type="ECO:0000313" key="2">
    <source>
        <dbReference type="EMBL" id="HIW87251.1"/>
    </source>
</evidence>
<dbReference type="Pfam" id="PF07728">
    <property type="entry name" value="AAA_5"/>
    <property type="match status" value="1"/>
</dbReference>
<evidence type="ECO:0000259" key="1">
    <source>
        <dbReference type="Pfam" id="PF07728"/>
    </source>
</evidence>
<organism evidence="2 3">
    <name type="scientific">Candidatus Onthomorpha intestinigallinarum</name>
    <dbReference type="NCBI Taxonomy" id="2840880"/>
    <lineage>
        <taxon>Bacteria</taxon>
        <taxon>Pseudomonadati</taxon>
        <taxon>Bacteroidota</taxon>
        <taxon>Bacteroidia</taxon>
        <taxon>Bacteroidales</taxon>
        <taxon>Candidatus Onthomorpha</taxon>
    </lineage>
</organism>
<feature type="non-terminal residue" evidence="2">
    <location>
        <position position="1"/>
    </location>
</feature>
<gene>
    <name evidence="2" type="ORF">IAC47_03130</name>
</gene>
<dbReference type="GO" id="GO:0005524">
    <property type="term" value="F:ATP binding"/>
    <property type="evidence" value="ECO:0007669"/>
    <property type="project" value="InterPro"/>
</dbReference>
<reference evidence="2" key="2">
    <citation type="submission" date="2021-04" db="EMBL/GenBank/DDBJ databases">
        <authorList>
            <person name="Gilroy R."/>
        </authorList>
    </citation>
    <scope>NUCLEOTIDE SEQUENCE</scope>
    <source>
        <strain evidence="2">Gambia16-930</strain>
    </source>
</reference>
<evidence type="ECO:0000313" key="3">
    <source>
        <dbReference type="Proteomes" id="UP000824267"/>
    </source>
</evidence>
<protein>
    <submittedName>
        <fullName evidence="2">AAA family ATPase</fullName>
    </submittedName>
</protein>
<dbReference type="SUPFAM" id="SSF52540">
    <property type="entry name" value="P-loop containing nucleoside triphosphate hydrolases"/>
    <property type="match status" value="1"/>
</dbReference>
<dbReference type="AlphaFoldDB" id="A0A9D1RIK7"/>
<comment type="caution">
    <text evidence="2">The sequence shown here is derived from an EMBL/GenBank/DDBJ whole genome shotgun (WGS) entry which is preliminary data.</text>
</comment>
<dbReference type="GO" id="GO:0016887">
    <property type="term" value="F:ATP hydrolysis activity"/>
    <property type="evidence" value="ECO:0007669"/>
    <property type="project" value="InterPro"/>
</dbReference>
<dbReference type="EMBL" id="DXGG01000107">
    <property type="protein sequence ID" value="HIW87251.1"/>
    <property type="molecule type" value="Genomic_DNA"/>
</dbReference>
<proteinExistence type="predicted"/>
<sequence>LKDVLFWAANRQPVYLYGPAGTGKNVLAKQVAEGLCLDFYYCGCLQNKYELEGFIDAGGNYQETEFFKAFTQGGVFLFDEIDGTAAEVLIAFNAALANGYYNFPKYGKIKAHDNFVCIAAGNTVGRGANDAYNGRFQLDASTLDRFAFVELDYDREIEISAAGGDEELVDFIHTVRGEINKSGLTYTASPRAIIRIAMCLKSGKTFEEGIKEGLTGSWDENDTKRIASRIENLNKYCETFKNMYK</sequence>
<feature type="domain" description="ATPase dynein-related AAA" evidence="1">
    <location>
        <begin position="14"/>
        <end position="146"/>
    </location>
</feature>
<dbReference type="InterPro" id="IPR011704">
    <property type="entry name" value="ATPase_dyneun-rel_AAA"/>
</dbReference>
<dbReference type="Proteomes" id="UP000824267">
    <property type="component" value="Unassembled WGS sequence"/>
</dbReference>
<reference evidence="2" key="1">
    <citation type="journal article" date="2021" name="PeerJ">
        <title>Extensive microbial diversity within the chicken gut microbiome revealed by metagenomics and culture.</title>
        <authorList>
            <person name="Gilroy R."/>
            <person name="Ravi A."/>
            <person name="Getino M."/>
            <person name="Pursley I."/>
            <person name="Horton D.L."/>
            <person name="Alikhan N.F."/>
            <person name="Baker D."/>
            <person name="Gharbi K."/>
            <person name="Hall N."/>
            <person name="Watson M."/>
            <person name="Adriaenssens E.M."/>
            <person name="Foster-Nyarko E."/>
            <person name="Jarju S."/>
            <person name="Secka A."/>
            <person name="Antonio M."/>
            <person name="Oren A."/>
            <person name="Chaudhuri R.R."/>
            <person name="La Ragione R."/>
            <person name="Hildebrand F."/>
            <person name="Pallen M.J."/>
        </authorList>
    </citation>
    <scope>NUCLEOTIDE SEQUENCE</scope>
    <source>
        <strain evidence="2">Gambia16-930</strain>
    </source>
</reference>
<dbReference type="Gene3D" id="3.40.50.300">
    <property type="entry name" value="P-loop containing nucleotide triphosphate hydrolases"/>
    <property type="match status" value="1"/>
</dbReference>